<dbReference type="GeneID" id="96297800"/>
<name>A0A1I3LWB9_9ACTN</name>
<accession>A0A1I3LWB9</accession>
<evidence type="ECO:0000313" key="1">
    <source>
        <dbReference type="EMBL" id="SFI88746.1"/>
    </source>
</evidence>
<sequence>MSINRQDEVLKELAQAIQELEVPDSLSIRETSVEPYLDADGEQALRALIVVEGAGEGGWPAELTHALRRQANRLAAEKNLDEYVYVTLFTEQEFQDRERVDDMAEYDSTTVIDRALSEDQQDGQ</sequence>
<dbReference type="EMBL" id="FOQY01000005">
    <property type="protein sequence ID" value="SFI88746.1"/>
    <property type="molecule type" value="Genomic_DNA"/>
</dbReference>
<gene>
    <name evidence="1" type="ORF">SAMN05216275_105277</name>
</gene>
<organism evidence="1 2">
    <name type="scientific">Streptosporangium canum</name>
    <dbReference type="NCBI Taxonomy" id="324952"/>
    <lineage>
        <taxon>Bacteria</taxon>
        <taxon>Bacillati</taxon>
        <taxon>Actinomycetota</taxon>
        <taxon>Actinomycetes</taxon>
        <taxon>Streptosporangiales</taxon>
        <taxon>Streptosporangiaceae</taxon>
        <taxon>Streptosporangium</taxon>
    </lineage>
</organism>
<keyword evidence="2" id="KW-1185">Reference proteome</keyword>
<dbReference type="AlphaFoldDB" id="A0A1I3LWB9"/>
<evidence type="ECO:0000313" key="2">
    <source>
        <dbReference type="Proteomes" id="UP000199111"/>
    </source>
</evidence>
<reference evidence="2" key="1">
    <citation type="submission" date="2016-10" db="EMBL/GenBank/DDBJ databases">
        <authorList>
            <person name="Varghese N."/>
            <person name="Submissions S."/>
        </authorList>
    </citation>
    <scope>NUCLEOTIDE SEQUENCE [LARGE SCALE GENOMIC DNA]</scope>
    <source>
        <strain evidence="2">CGMCC 4.2126</strain>
    </source>
</reference>
<protein>
    <submittedName>
        <fullName evidence="1">Uncharacterized protein</fullName>
    </submittedName>
</protein>
<proteinExistence type="predicted"/>
<dbReference type="RefSeq" id="WP_093886719.1">
    <property type="nucleotide sequence ID" value="NZ_FOQY01000005.1"/>
</dbReference>
<dbReference type="Proteomes" id="UP000199111">
    <property type="component" value="Unassembled WGS sequence"/>
</dbReference>